<name>A0A4U1D956_9BACI</name>
<feature type="transmembrane region" description="Helical" evidence="1">
    <location>
        <begin position="181"/>
        <end position="204"/>
    </location>
</feature>
<evidence type="ECO:0008006" key="4">
    <source>
        <dbReference type="Google" id="ProtNLM"/>
    </source>
</evidence>
<sequence length="276" mass="31843">MNRYMKLVNFEFNRFIKLYFVLIAFTIVVQLSGVVVKSKSYLNGANEAIKESMLTKSEYVIQYGPMSFIDISMSPWIMGPIALCAITLVIYVFFIWYRDWVGKNTFSYRLFMLPTARLNIYLAKATTILLFVLGLIALQLVLLPIENQIFKWMVEDVYRIDLSVLEIANQYYLNLLFPKNILEFILFYGAGMTAVTMVFTAILFERSYRIKGIFYGIVYCAVSILIFLAPLLLQASLLENYFYPMELLFLEIAACVIVLAGAIWIGNLLIKNKVRV</sequence>
<gene>
    <name evidence="2" type="ORF">FA727_05670</name>
</gene>
<feature type="transmembrane region" description="Helical" evidence="1">
    <location>
        <begin position="247"/>
        <end position="270"/>
    </location>
</feature>
<feature type="transmembrane region" description="Helical" evidence="1">
    <location>
        <begin position="118"/>
        <end position="143"/>
    </location>
</feature>
<organism evidence="2 3">
    <name type="scientific">Robertmurraya kyonggiensis</name>
    <dbReference type="NCBI Taxonomy" id="1037680"/>
    <lineage>
        <taxon>Bacteria</taxon>
        <taxon>Bacillati</taxon>
        <taxon>Bacillota</taxon>
        <taxon>Bacilli</taxon>
        <taxon>Bacillales</taxon>
        <taxon>Bacillaceae</taxon>
        <taxon>Robertmurraya</taxon>
    </lineage>
</organism>
<dbReference type="EMBL" id="SWBM01000001">
    <property type="protein sequence ID" value="TKC19032.1"/>
    <property type="molecule type" value="Genomic_DNA"/>
</dbReference>
<evidence type="ECO:0000256" key="1">
    <source>
        <dbReference type="SAM" id="Phobius"/>
    </source>
</evidence>
<protein>
    <recommendedName>
        <fullName evidence="4">ABC-2 family transporter protein</fullName>
    </recommendedName>
</protein>
<feature type="transmembrane region" description="Helical" evidence="1">
    <location>
        <begin position="213"/>
        <end position="235"/>
    </location>
</feature>
<feature type="transmembrane region" description="Helical" evidence="1">
    <location>
        <begin position="76"/>
        <end position="97"/>
    </location>
</feature>
<evidence type="ECO:0000313" key="3">
    <source>
        <dbReference type="Proteomes" id="UP000307756"/>
    </source>
</evidence>
<comment type="caution">
    <text evidence="2">The sequence shown here is derived from an EMBL/GenBank/DDBJ whole genome shotgun (WGS) entry which is preliminary data.</text>
</comment>
<keyword evidence="1" id="KW-0812">Transmembrane</keyword>
<dbReference type="Proteomes" id="UP000307756">
    <property type="component" value="Unassembled WGS sequence"/>
</dbReference>
<reference evidence="2 3" key="1">
    <citation type="journal article" date="2011" name="J. Microbiol.">
        <title>Bacillus kyonggiensis sp. nov., isolated from soil of a lettuce field.</title>
        <authorList>
            <person name="Dong K."/>
            <person name="Lee S."/>
        </authorList>
    </citation>
    <scope>NUCLEOTIDE SEQUENCE [LARGE SCALE GENOMIC DNA]</scope>
    <source>
        <strain evidence="2 3">NB22</strain>
    </source>
</reference>
<evidence type="ECO:0000313" key="2">
    <source>
        <dbReference type="EMBL" id="TKC19032.1"/>
    </source>
</evidence>
<dbReference type="OrthoDB" id="1751619at2"/>
<dbReference type="AlphaFoldDB" id="A0A4U1D956"/>
<accession>A0A4U1D956</accession>
<proteinExistence type="predicted"/>
<keyword evidence="1" id="KW-1133">Transmembrane helix</keyword>
<keyword evidence="3" id="KW-1185">Reference proteome</keyword>
<dbReference type="RefSeq" id="WP_136829794.1">
    <property type="nucleotide sequence ID" value="NZ_SWBM01000001.1"/>
</dbReference>
<feature type="transmembrane region" description="Helical" evidence="1">
    <location>
        <begin position="16"/>
        <end position="36"/>
    </location>
</feature>
<keyword evidence="1" id="KW-0472">Membrane</keyword>